<sequence length="61" mass="7211">MNNYSAKKFTKYEKGIKSTFKLSFRLCSYAHRKGRQFWAKSKDRPNLSNDSLNSSPFENEK</sequence>
<feature type="region of interest" description="Disordered" evidence="1">
    <location>
        <begin position="40"/>
        <end position="61"/>
    </location>
</feature>
<keyword evidence="3" id="KW-1185">Reference proteome</keyword>
<protein>
    <submittedName>
        <fullName evidence="2">4387_t:CDS:1</fullName>
    </submittedName>
</protein>
<accession>A0A9N9C6S1</accession>
<dbReference type="Proteomes" id="UP000789706">
    <property type="component" value="Unassembled WGS sequence"/>
</dbReference>
<evidence type="ECO:0000256" key="1">
    <source>
        <dbReference type="SAM" id="MobiDB-lite"/>
    </source>
</evidence>
<comment type="caution">
    <text evidence="2">The sequence shown here is derived from an EMBL/GenBank/DDBJ whole genome shotgun (WGS) entry which is preliminary data.</text>
</comment>
<reference evidence="2" key="1">
    <citation type="submission" date="2021-06" db="EMBL/GenBank/DDBJ databases">
        <authorList>
            <person name="Kallberg Y."/>
            <person name="Tangrot J."/>
            <person name="Rosling A."/>
        </authorList>
    </citation>
    <scope>NUCLEOTIDE SEQUENCE</scope>
    <source>
        <strain evidence="2">AZ414A</strain>
    </source>
</reference>
<gene>
    <name evidence="2" type="ORF">DEBURN_LOCUS9138</name>
</gene>
<feature type="non-terminal residue" evidence="2">
    <location>
        <position position="1"/>
    </location>
</feature>
<dbReference type="EMBL" id="CAJVPK010001606">
    <property type="protein sequence ID" value="CAG8592714.1"/>
    <property type="molecule type" value="Genomic_DNA"/>
</dbReference>
<evidence type="ECO:0000313" key="3">
    <source>
        <dbReference type="Proteomes" id="UP000789706"/>
    </source>
</evidence>
<proteinExistence type="predicted"/>
<dbReference type="AlphaFoldDB" id="A0A9N9C6S1"/>
<name>A0A9N9C6S1_9GLOM</name>
<evidence type="ECO:0000313" key="2">
    <source>
        <dbReference type="EMBL" id="CAG8592714.1"/>
    </source>
</evidence>
<feature type="compositionally biased region" description="Low complexity" evidence="1">
    <location>
        <begin position="46"/>
        <end position="55"/>
    </location>
</feature>
<organism evidence="2 3">
    <name type="scientific">Diversispora eburnea</name>
    <dbReference type="NCBI Taxonomy" id="1213867"/>
    <lineage>
        <taxon>Eukaryota</taxon>
        <taxon>Fungi</taxon>
        <taxon>Fungi incertae sedis</taxon>
        <taxon>Mucoromycota</taxon>
        <taxon>Glomeromycotina</taxon>
        <taxon>Glomeromycetes</taxon>
        <taxon>Diversisporales</taxon>
        <taxon>Diversisporaceae</taxon>
        <taxon>Diversispora</taxon>
    </lineage>
</organism>